<proteinExistence type="predicted"/>
<evidence type="ECO:0000313" key="2">
    <source>
        <dbReference type="EMBL" id="GMK58249.1"/>
    </source>
</evidence>
<comment type="caution">
    <text evidence="2">The sequence shown here is derived from an EMBL/GenBank/DDBJ whole genome shotgun (WGS) entry which is preliminary data.</text>
</comment>
<feature type="region of interest" description="Disordered" evidence="1">
    <location>
        <begin position="310"/>
        <end position="402"/>
    </location>
</feature>
<reference evidence="2" key="1">
    <citation type="journal article" date="2023" name="BMC Genomics">
        <title>Chromosome-level genome assemblies of Cutaneotrichosporon spp. (Trichosporonales, Basidiomycota) reveal imbalanced evolution between nucleotide sequences and chromosome synteny.</title>
        <authorList>
            <person name="Kobayashi Y."/>
            <person name="Kayamori A."/>
            <person name="Aoki K."/>
            <person name="Shiwa Y."/>
            <person name="Matsutani M."/>
            <person name="Fujita N."/>
            <person name="Sugita T."/>
            <person name="Iwasaki W."/>
            <person name="Tanaka N."/>
            <person name="Takashima M."/>
        </authorList>
    </citation>
    <scope>NUCLEOTIDE SEQUENCE</scope>
    <source>
        <strain evidence="2">HIS016</strain>
    </source>
</reference>
<dbReference type="EMBL" id="BTCM01000005">
    <property type="protein sequence ID" value="GMK58249.1"/>
    <property type="molecule type" value="Genomic_DNA"/>
</dbReference>
<feature type="compositionally biased region" description="Basic residues" evidence="1">
    <location>
        <begin position="61"/>
        <end position="71"/>
    </location>
</feature>
<protein>
    <submittedName>
        <fullName evidence="2">Uncharacterized protein</fullName>
    </submittedName>
</protein>
<keyword evidence="3" id="KW-1185">Reference proteome</keyword>
<dbReference type="AlphaFoldDB" id="A0AAD3TXD7"/>
<feature type="compositionally biased region" description="Basic residues" evidence="1">
    <location>
        <begin position="374"/>
        <end position="386"/>
    </location>
</feature>
<feature type="compositionally biased region" description="Low complexity" evidence="1">
    <location>
        <begin position="127"/>
        <end position="138"/>
    </location>
</feature>
<gene>
    <name evidence="2" type="ORF">CspeluHIS016_0502810</name>
</gene>
<sequence>MSTRDYTDSESDGDAPLPSAVSTPRADSPLSPSKDPVRIKLRPGLIDPAEQSPSVSPPPRFKIKLGVKHSRQAGYSSSDDEKNPPKKQKMGQTPPPGPAPKHRKYEWLTPSAAGASHHGPEGRSERAQSAISAMSAASTDEPVEKKKSARRPAGQPGPGKAWRKGMRKGDPMPWKEGSSFMGDKVRSSPLATPQRASVSREVSPDLDAMLLATVARERERVEREPSPPFVLADASKLGMPVFSNPVVSPKISLSPFPKVTQTFARMDHKPWPKEEVRKWTYDERVIQGVGGGSLKFKTWSRGPDSQLSVVMAAQREAEAAARAAKREMKQKESETPERPPFAHSLSSDSVPRAGSYDEESEADGDDSARESPAPRRRKPAKPRKSKLAQEIKPETESSVPPE</sequence>
<feature type="compositionally biased region" description="Basic and acidic residues" evidence="1">
    <location>
        <begin position="315"/>
        <end position="337"/>
    </location>
</feature>
<accession>A0AAD3TXD7</accession>
<feature type="compositionally biased region" description="Acidic residues" evidence="1">
    <location>
        <begin position="356"/>
        <end position="365"/>
    </location>
</feature>
<reference evidence="2" key="2">
    <citation type="submission" date="2023-06" db="EMBL/GenBank/DDBJ databases">
        <authorList>
            <person name="Kobayashi Y."/>
            <person name="Kayamori A."/>
            <person name="Aoki K."/>
            <person name="Shiwa Y."/>
            <person name="Fujita N."/>
            <person name="Sugita T."/>
            <person name="Iwasaki W."/>
            <person name="Tanaka N."/>
            <person name="Takashima M."/>
        </authorList>
    </citation>
    <scope>NUCLEOTIDE SEQUENCE</scope>
    <source>
        <strain evidence="2">HIS016</strain>
    </source>
</reference>
<organism evidence="2 3">
    <name type="scientific">Cutaneotrichosporon spelunceum</name>
    <dbReference type="NCBI Taxonomy" id="1672016"/>
    <lineage>
        <taxon>Eukaryota</taxon>
        <taxon>Fungi</taxon>
        <taxon>Dikarya</taxon>
        <taxon>Basidiomycota</taxon>
        <taxon>Agaricomycotina</taxon>
        <taxon>Tremellomycetes</taxon>
        <taxon>Trichosporonales</taxon>
        <taxon>Trichosporonaceae</taxon>
        <taxon>Cutaneotrichosporon</taxon>
    </lineage>
</organism>
<feature type="region of interest" description="Disordered" evidence="1">
    <location>
        <begin position="1"/>
        <end position="202"/>
    </location>
</feature>
<evidence type="ECO:0000313" key="3">
    <source>
        <dbReference type="Proteomes" id="UP001222932"/>
    </source>
</evidence>
<dbReference type="Proteomes" id="UP001222932">
    <property type="component" value="Unassembled WGS sequence"/>
</dbReference>
<name>A0AAD3TXD7_9TREE</name>
<evidence type="ECO:0000256" key="1">
    <source>
        <dbReference type="SAM" id="MobiDB-lite"/>
    </source>
</evidence>